<dbReference type="GO" id="GO:0043856">
    <property type="term" value="F:anti-sigma factor antagonist activity"/>
    <property type="evidence" value="ECO:0007669"/>
    <property type="project" value="TreeGrafter"/>
</dbReference>
<dbReference type="Gene3D" id="3.30.750.24">
    <property type="entry name" value="STAS domain"/>
    <property type="match status" value="1"/>
</dbReference>
<evidence type="ECO:0000313" key="3">
    <source>
        <dbReference type="Proteomes" id="UP000315677"/>
    </source>
</evidence>
<evidence type="ECO:0000313" key="2">
    <source>
        <dbReference type="EMBL" id="TQM10033.1"/>
    </source>
</evidence>
<dbReference type="RefSeq" id="WP_142058579.1">
    <property type="nucleotide sequence ID" value="NZ_VFPA01000003.1"/>
</dbReference>
<dbReference type="InterPro" id="IPR058548">
    <property type="entry name" value="MlaB-like_STAS"/>
</dbReference>
<dbReference type="InterPro" id="IPR002645">
    <property type="entry name" value="STAS_dom"/>
</dbReference>
<dbReference type="PANTHER" id="PTHR33495">
    <property type="entry name" value="ANTI-SIGMA FACTOR ANTAGONIST TM_1081-RELATED-RELATED"/>
    <property type="match status" value="1"/>
</dbReference>
<dbReference type="EMBL" id="VFPA01000003">
    <property type="protein sequence ID" value="TQM10033.1"/>
    <property type="molecule type" value="Genomic_DNA"/>
</dbReference>
<feature type="domain" description="STAS" evidence="1">
    <location>
        <begin position="7"/>
        <end position="112"/>
    </location>
</feature>
<proteinExistence type="predicted"/>
<dbReference type="Pfam" id="PF13466">
    <property type="entry name" value="STAS_2"/>
    <property type="match status" value="1"/>
</dbReference>
<dbReference type="Proteomes" id="UP000315677">
    <property type="component" value="Unassembled WGS sequence"/>
</dbReference>
<dbReference type="OrthoDB" id="5194587at2"/>
<sequence length="130" mass="13155">MTGCSSEFVRVDRCADVLVISVRGAVDIPTAPRLAKALDSARRAGPAAVVLDLSGVSFLCAAGLRVLADAARDVPGLQVVAATRAVLRPVEVTGMSGRLSIHADRERALSATAGRAAGPVSAVGARRPAG</sequence>
<dbReference type="PROSITE" id="PS50801">
    <property type="entry name" value="STAS"/>
    <property type="match status" value="1"/>
</dbReference>
<dbReference type="InterPro" id="IPR036513">
    <property type="entry name" value="STAS_dom_sf"/>
</dbReference>
<protein>
    <submittedName>
        <fullName evidence="2">Anti-sigma B factor antagonist</fullName>
    </submittedName>
</protein>
<name>A0A543DL43_9PSEU</name>
<gene>
    <name evidence="2" type="ORF">FB558_5814</name>
</gene>
<organism evidence="2 3">
    <name type="scientific">Pseudonocardia kunmingensis</name>
    <dbReference type="NCBI Taxonomy" id="630975"/>
    <lineage>
        <taxon>Bacteria</taxon>
        <taxon>Bacillati</taxon>
        <taxon>Actinomycetota</taxon>
        <taxon>Actinomycetes</taxon>
        <taxon>Pseudonocardiales</taxon>
        <taxon>Pseudonocardiaceae</taxon>
        <taxon>Pseudonocardia</taxon>
    </lineage>
</organism>
<accession>A0A543DL43</accession>
<reference evidence="2 3" key="1">
    <citation type="submission" date="2019-06" db="EMBL/GenBank/DDBJ databases">
        <title>Sequencing the genomes of 1000 actinobacteria strains.</title>
        <authorList>
            <person name="Klenk H.-P."/>
        </authorList>
    </citation>
    <scope>NUCLEOTIDE SEQUENCE [LARGE SCALE GENOMIC DNA]</scope>
    <source>
        <strain evidence="2 3">DSM 45301</strain>
    </source>
</reference>
<keyword evidence="3" id="KW-1185">Reference proteome</keyword>
<dbReference type="AlphaFoldDB" id="A0A543DL43"/>
<comment type="caution">
    <text evidence="2">The sequence shown here is derived from an EMBL/GenBank/DDBJ whole genome shotgun (WGS) entry which is preliminary data.</text>
</comment>
<dbReference type="PANTHER" id="PTHR33495:SF2">
    <property type="entry name" value="ANTI-SIGMA FACTOR ANTAGONIST TM_1081-RELATED"/>
    <property type="match status" value="1"/>
</dbReference>
<dbReference type="SUPFAM" id="SSF52091">
    <property type="entry name" value="SpoIIaa-like"/>
    <property type="match status" value="1"/>
</dbReference>
<evidence type="ECO:0000259" key="1">
    <source>
        <dbReference type="PROSITE" id="PS50801"/>
    </source>
</evidence>
<dbReference type="CDD" id="cd07043">
    <property type="entry name" value="STAS_anti-anti-sigma_factors"/>
    <property type="match status" value="1"/>
</dbReference>